<evidence type="ECO:0000313" key="4">
    <source>
        <dbReference type="Proteomes" id="UP000220922"/>
    </source>
</evidence>
<evidence type="ECO:0000256" key="2">
    <source>
        <dbReference type="ARBA" id="ARBA00022840"/>
    </source>
</evidence>
<name>A0A2H3KIQ5_9CHLR</name>
<dbReference type="Pfam" id="PF10609">
    <property type="entry name" value="ParA"/>
    <property type="match status" value="1"/>
</dbReference>
<dbReference type="OrthoDB" id="148817at2"/>
<keyword evidence="2" id="KW-0067">ATP-binding</keyword>
<dbReference type="GO" id="GO:0005524">
    <property type="term" value="F:ATP binding"/>
    <property type="evidence" value="ECO:0007669"/>
    <property type="project" value="UniProtKB-KW"/>
</dbReference>
<sequence length="274" mass="29807">MVECVVFHSARAGIGKSTLAANTAALLARRGQRVGLLDANVQEGGLTSFFGLGAKAIGCTLNDFLLERCEGMDAWYDVTPNWQLAPASVMLPQAGSIWLMPASPRLRDRAALLQTGFRIERITDDLIATAESLQLDTLLIDTHAGIQEESMLAMHSLAVAQTLVLVLGLDQPDYAGTAVAVDIAETLRVPQIVQVVNQISMLFDPVRVKQELAQTYRHPVLALFPYHPELAALGSADLFVLRYPKHAITRVFEHLAEALLTHVDPLQSIEQPPG</sequence>
<dbReference type="GO" id="GO:0009898">
    <property type="term" value="C:cytoplasmic side of plasma membrane"/>
    <property type="evidence" value="ECO:0007669"/>
    <property type="project" value="TreeGrafter"/>
</dbReference>
<dbReference type="InterPro" id="IPR027417">
    <property type="entry name" value="P-loop_NTPase"/>
</dbReference>
<reference evidence="3 4" key="1">
    <citation type="submission" date="2016-05" db="EMBL/GenBank/DDBJ databases">
        <authorList>
            <person name="Lavstsen T."/>
            <person name="Jespersen J.S."/>
        </authorList>
    </citation>
    <scope>NUCLEOTIDE SEQUENCE [LARGE SCALE GENOMIC DNA]</scope>
    <source>
        <strain evidence="3 4">B7-9</strain>
    </source>
</reference>
<accession>A0A2H3KIQ5</accession>
<keyword evidence="4" id="KW-1185">Reference proteome</keyword>
<dbReference type="AlphaFoldDB" id="A0A2H3KIQ5"/>
<proteinExistence type="predicted"/>
<evidence type="ECO:0008006" key="5">
    <source>
        <dbReference type="Google" id="ProtNLM"/>
    </source>
</evidence>
<dbReference type="InterPro" id="IPR033756">
    <property type="entry name" value="YlxH/NBP35"/>
</dbReference>
<gene>
    <name evidence="3" type="ORF">A9Q02_17845</name>
</gene>
<dbReference type="PANTHER" id="PTHR43384:SF10">
    <property type="entry name" value="ATPASE INVOLVED IN CHROMOSOME PARTITIONING, PARA_MIND FAMILY"/>
    <property type="match status" value="1"/>
</dbReference>
<dbReference type="GO" id="GO:0016887">
    <property type="term" value="F:ATP hydrolysis activity"/>
    <property type="evidence" value="ECO:0007669"/>
    <property type="project" value="TreeGrafter"/>
</dbReference>
<keyword evidence="1" id="KW-0547">Nucleotide-binding</keyword>
<evidence type="ECO:0000256" key="1">
    <source>
        <dbReference type="ARBA" id="ARBA00022741"/>
    </source>
</evidence>
<dbReference type="RefSeq" id="WP_097654178.1">
    <property type="nucleotide sequence ID" value="NZ_LYXE01000126.1"/>
</dbReference>
<dbReference type="InterPro" id="IPR050625">
    <property type="entry name" value="ParA/MinD_ATPase"/>
</dbReference>
<dbReference type="PANTHER" id="PTHR43384">
    <property type="entry name" value="SEPTUM SITE-DETERMINING PROTEIN MIND HOMOLOG, CHLOROPLASTIC-RELATED"/>
    <property type="match status" value="1"/>
</dbReference>
<evidence type="ECO:0000313" key="3">
    <source>
        <dbReference type="EMBL" id="PDV97753.1"/>
    </source>
</evidence>
<dbReference type="EMBL" id="LYXE01000126">
    <property type="protein sequence ID" value="PDV97753.1"/>
    <property type="molecule type" value="Genomic_DNA"/>
</dbReference>
<comment type="caution">
    <text evidence="3">The sequence shown here is derived from an EMBL/GenBank/DDBJ whole genome shotgun (WGS) entry which is preliminary data.</text>
</comment>
<protein>
    <recommendedName>
        <fullName evidence="5">CobQ/CobB/MinD/ParA nucleotide binding domain-containing protein</fullName>
    </recommendedName>
</protein>
<dbReference type="Proteomes" id="UP000220922">
    <property type="component" value="Unassembled WGS sequence"/>
</dbReference>
<dbReference type="SUPFAM" id="SSF52540">
    <property type="entry name" value="P-loop containing nucleoside triphosphate hydrolases"/>
    <property type="match status" value="1"/>
</dbReference>
<dbReference type="GO" id="GO:0051782">
    <property type="term" value="P:negative regulation of cell division"/>
    <property type="evidence" value="ECO:0007669"/>
    <property type="project" value="TreeGrafter"/>
</dbReference>
<organism evidence="3 4">
    <name type="scientific">Candidatus Chloroploca asiatica</name>
    <dbReference type="NCBI Taxonomy" id="1506545"/>
    <lineage>
        <taxon>Bacteria</taxon>
        <taxon>Bacillati</taxon>
        <taxon>Chloroflexota</taxon>
        <taxon>Chloroflexia</taxon>
        <taxon>Chloroflexales</taxon>
        <taxon>Chloroflexineae</taxon>
        <taxon>Oscillochloridaceae</taxon>
        <taxon>Candidatus Chloroploca</taxon>
    </lineage>
</organism>
<dbReference type="Gene3D" id="3.40.50.300">
    <property type="entry name" value="P-loop containing nucleotide triphosphate hydrolases"/>
    <property type="match status" value="1"/>
</dbReference>
<dbReference type="GO" id="GO:0005829">
    <property type="term" value="C:cytosol"/>
    <property type="evidence" value="ECO:0007669"/>
    <property type="project" value="TreeGrafter"/>
</dbReference>